<feature type="transmembrane region" description="Helical" evidence="2">
    <location>
        <begin position="258"/>
        <end position="279"/>
    </location>
</feature>
<name>A0ABQ5QWY0_9ACTN</name>
<dbReference type="Proteomes" id="UP001144280">
    <property type="component" value="Unassembled WGS sequence"/>
</dbReference>
<sequence>MKAKRRVTFSVAATIGLAYVAVVLAAPLGLWLLGIQAAAGWIFGGREYVLSLSGAAVVCVLFAIVVIRHRALVLRWWRPVAAACAAVVLWTVLGLAHHGIAQTVVGLRITLLPLALIAVMAALGQRERRILVDVMSWLVIANGLAAVAELIIGPARLVEWGFEEDRAIRYIDGVFRAPGLTEFNAELGMLAGAYLLGYIALWLTAGAHPHRRLWHAGAIAAAVALALSTSRSGALLVVGGALGAVLLNRSPGRVRRRISLVLAIVIAAGVAAGFAVLGATGASSLRQRLDVWAGLLDGVPLLGSGFGSAGAATTSRISGGPQVFVDNYFISVALQFGPIAAIALLGWLGYLLVRLARRSATDPRAVPLLAGLTGLACASLVVETWEYGAGMMCLIVFALYGSLRDPGTSTPSAGSARPLRMPGVPSLPGRRSRPPAGEPVG</sequence>
<comment type="caution">
    <text evidence="3">The sequence shown here is derived from an EMBL/GenBank/DDBJ whole genome shotgun (WGS) entry which is preliminary data.</text>
</comment>
<organism evidence="3 4">
    <name type="scientific">Phytohabitans aurantiacus</name>
    <dbReference type="NCBI Taxonomy" id="3016789"/>
    <lineage>
        <taxon>Bacteria</taxon>
        <taxon>Bacillati</taxon>
        <taxon>Actinomycetota</taxon>
        <taxon>Actinomycetes</taxon>
        <taxon>Micromonosporales</taxon>
        <taxon>Micromonosporaceae</taxon>
    </lineage>
</organism>
<feature type="transmembrane region" description="Helical" evidence="2">
    <location>
        <begin position="332"/>
        <end position="353"/>
    </location>
</feature>
<proteinExistence type="predicted"/>
<protein>
    <recommendedName>
        <fullName evidence="5">O-antigen polymerase</fullName>
    </recommendedName>
</protein>
<feature type="transmembrane region" description="Helical" evidence="2">
    <location>
        <begin position="365"/>
        <end position="381"/>
    </location>
</feature>
<feature type="transmembrane region" description="Helical" evidence="2">
    <location>
        <begin position="219"/>
        <end position="246"/>
    </location>
</feature>
<feature type="transmembrane region" description="Helical" evidence="2">
    <location>
        <begin position="130"/>
        <end position="152"/>
    </location>
</feature>
<accession>A0ABQ5QWY0</accession>
<keyword evidence="2" id="KW-1133">Transmembrane helix</keyword>
<evidence type="ECO:0000313" key="4">
    <source>
        <dbReference type="Proteomes" id="UP001144280"/>
    </source>
</evidence>
<keyword evidence="2" id="KW-0812">Transmembrane</keyword>
<dbReference type="EMBL" id="BSDI01000020">
    <property type="protein sequence ID" value="GLH99033.1"/>
    <property type="molecule type" value="Genomic_DNA"/>
</dbReference>
<feature type="transmembrane region" description="Helical" evidence="2">
    <location>
        <begin position="187"/>
        <end position="207"/>
    </location>
</feature>
<evidence type="ECO:0000313" key="3">
    <source>
        <dbReference type="EMBL" id="GLH99033.1"/>
    </source>
</evidence>
<evidence type="ECO:0000256" key="1">
    <source>
        <dbReference type="SAM" id="MobiDB-lite"/>
    </source>
</evidence>
<keyword evidence="2" id="KW-0472">Membrane</keyword>
<dbReference type="RefSeq" id="WP_281898382.1">
    <property type="nucleotide sequence ID" value="NZ_BSDI01000020.1"/>
</dbReference>
<gene>
    <name evidence="3" type="ORF">Pa4123_43080</name>
</gene>
<evidence type="ECO:0008006" key="5">
    <source>
        <dbReference type="Google" id="ProtNLM"/>
    </source>
</evidence>
<feature type="region of interest" description="Disordered" evidence="1">
    <location>
        <begin position="409"/>
        <end position="441"/>
    </location>
</feature>
<feature type="transmembrane region" description="Helical" evidence="2">
    <location>
        <begin position="105"/>
        <end position="123"/>
    </location>
</feature>
<keyword evidence="4" id="KW-1185">Reference proteome</keyword>
<feature type="transmembrane region" description="Helical" evidence="2">
    <location>
        <begin position="49"/>
        <end position="67"/>
    </location>
</feature>
<reference evidence="3" key="1">
    <citation type="submission" date="2022-12" db="EMBL/GenBank/DDBJ databases">
        <title>New Phytohabitans aurantiacus sp. RD004123 nov., an actinomycete isolated from soil.</title>
        <authorList>
            <person name="Triningsih D.W."/>
            <person name="Harunari E."/>
            <person name="Igarashi Y."/>
        </authorList>
    </citation>
    <scope>NUCLEOTIDE SEQUENCE</scope>
    <source>
        <strain evidence="3">RD004123</strain>
    </source>
</reference>
<feature type="transmembrane region" description="Helical" evidence="2">
    <location>
        <begin position="79"/>
        <end position="99"/>
    </location>
</feature>
<evidence type="ECO:0000256" key="2">
    <source>
        <dbReference type="SAM" id="Phobius"/>
    </source>
</evidence>